<dbReference type="AlphaFoldDB" id="A0AAJ0BHG4"/>
<feature type="compositionally biased region" description="Polar residues" evidence="1">
    <location>
        <begin position="305"/>
        <end position="317"/>
    </location>
</feature>
<comment type="caution">
    <text evidence="2">The sequence shown here is derived from an EMBL/GenBank/DDBJ whole genome shotgun (WGS) entry which is preliminary data.</text>
</comment>
<sequence length="813" mass="88746">MSPTGRYLRPVIVESDHSDDEKPVIKDKGKGVDRAPIIQSGNTVADRTNMAPSVPATPKVNHVSSNQREGTTNRAGVDFQSQLIDSARARQLKKGQAAMGSNNETADQNPVPSYTNGMTGQPQTMGWNGIAGPFSPSHQQAFMVSPMGSPYNAASPSAATNGVYSPTYLGHLVSSNVNSPVRPKRDLGPGTNAQLLEMMRNIPTDPSSQQSRGSFGVIGSGARPSGRSQPSSGVPVHGSQTVPHAFAPRKSDIMNQPPPIFNLKAVAGTQSNKLPNGGQTGNERVAIDVQPRNQLNDTPLVIRSMNKNTPTASQTQPMPGADSTKGQDPSIGSNDQHLLSKTGATFNVHPNDTLAIVLADIPQEDISLPVVEATNSNPATEMQVFAAVPNAMNGTPSGRPSADILAMRSPMLRYLTSTATGAPSVEVALSDAVFPFMPCYEAAKDPKEITMARVKNIPYSTTRAEIVAIIGRGSRLRGDNEEPVHIIMDKVTSKTQDAFVEFATKQDAIKCVDRFNDLVQKRRQPRLGQRPIEIELATQAEFMKALFPFANGVRWDNCNPVVQDPVPGEPWTVFRGFVTREELTLLVKYVESPSRNPFGRDCPQRPFESYISTIKKYPWHKPELISMGERHFIAAVGFKLVYHLAQMLSCPSHDPADTCITPQLLKRLVAAYLTCPGFSATQKDNVVFTGNYTGNPEELGMPRLPEHWRNAHFLVPKPGAPVDLVEWFIAVIREESVRHMATTDPAAYAQWLDIFRENDNIMYWGFINQETGWPTDLEELSNRTVAELAELELAAAKRIVHRALTVGQFAPQA</sequence>
<evidence type="ECO:0000313" key="2">
    <source>
        <dbReference type="EMBL" id="KAK1758349.1"/>
    </source>
</evidence>
<dbReference type="SUPFAM" id="SSF54928">
    <property type="entry name" value="RNA-binding domain, RBD"/>
    <property type="match status" value="1"/>
</dbReference>
<feature type="compositionally biased region" description="Polar residues" evidence="1">
    <location>
        <begin position="204"/>
        <end position="213"/>
    </location>
</feature>
<feature type="compositionally biased region" description="Basic and acidic residues" evidence="1">
    <location>
        <begin position="14"/>
        <end position="28"/>
    </location>
</feature>
<dbReference type="EMBL" id="MU839829">
    <property type="protein sequence ID" value="KAK1758349.1"/>
    <property type="molecule type" value="Genomic_DNA"/>
</dbReference>
<accession>A0AAJ0BHG4</accession>
<feature type="region of interest" description="Disordered" evidence="1">
    <location>
        <begin position="270"/>
        <end position="337"/>
    </location>
</feature>
<name>A0AAJ0BHG4_9PEZI</name>
<feature type="region of interest" description="Disordered" evidence="1">
    <location>
        <begin position="1"/>
        <end position="28"/>
    </location>
</feature>
<feature type="compositionally biased region" description="Polar residues" evidence="1">
    <location>
        <begin position="324"/>
        <end position="337"/>
    </location>
</feature>
<dbReference type="InterPro" id="IPR012677">
    <property type="entry name" value="Nucleotide-bd_a/b_plait_sf"/>
</dbReference>
<gene>
    <name evidence="2" type="ORF">QBC47DRAFT_440951</name>
</gene>
<dbReference type="Gene3D" id="3.30.70.330">
    <property type="match status" value="1"/>
</dbReference>
<organism evidence="2 3">
    <name type="scientific">Echria macrotheca</name>
    <dbReference type="NCBI Taxonomy" id="438768"/>
    <lineage>
        <taxon>Eukaryota</taxon>
        <taxon>Fungi</taxon>
        <taxon>Dikarya</taxon>
        <taxon>Ascomycota</taxon>
        <taxon>Pezizomycotina</taxon>
        <taxon>Sordariomycetes</taxon>
        <taxon>Sordariomycetidae</taxon>
        <taxon>Sordariales</taxon>
        <taxon>Schizotheciaceae</taxon>
        <taxon>Echria</taxon>
    </lineage>
</organism>
<reference evidence="2" key="1">
    <citation type="submission" date="2023-06" db="EMBL/GenBank/DDBJ databases">
        <title>Genome-scale phylogeny and comparative genomics of the fungal order Sordariales.</title>
        <authorList>
            <consortium name="Lawrence Berkeley National Laboratory"/>
            <person name="Hensen N."/>
            <person name="Bonometti L."/>
            <person name="Westerberg I."/>
            <person name="Brannstrom I.O."/>
            <person name="Guillou S."/>
            <person name="Cros-Aarteil S."/>
            <person name="Calhoun S."/>
            <person name="Haridas S."/>
            <person name="Kuo A."/>
            <person name="Mondo S."/>
            <person name="Pangilinan J."/>
            <person name="Riley R."/>
            <person name="Labutti K."/>
            <person name="Andreopoulos B."/>
            <person name="Lipzen A."/>
            <person name="Chen C."/>
            <person name="Yanf M."/>
            <person name="Daum C."/>
            <person name="Ng V."/>
            <person name="Clum A."/>
            <person name="Steindorff A."/>
            <person name="Ohm R."/>
            <person name="Martin F."/>
            <person name="Silar P."/>
            <person name="Natvig D."/>
            <person name="Lalanne C."/>
            <person name="Gautier V."/>
            <person name="Ament-Velasquez S.L."/>
            <person name="Kruys A."/>
            <person name="Hutchinson M.I."/>
            <person name="Powell A.J."/>
            <person name="Barry K."/>
            <person name="Miller A.N."/>
            <person name="Grigoriev I.V."/>
            <person name="Debuchy R."/>
            <person name="Gladieux P."/>
            <person name="Thoren M.H."/>
            <person name="Johannesson H."/>
        </authorList>
    </citation>
    <scope>NUCLEOTIDE SEQUENCE</scope>
    <source>
        <strain evidence="2">PSN4</strain>
    </source>
</reference>
<feature type="compositionally biased region" description="Polar residues" evidence="1">
    <location>
        <begin position="226"/>
        <end position="242"/>
    </location>
</feature>
<dbReference type="Proteomes" id="UP001239445">
    <property type="component" value="Unassembled WGS sequence"/>
</dbReference>
<feature type="region of interest" description="Disordered" evidence="1">
    <location>
        <begin position="203"/>
        <end position="243"/>
    </location>
</feature>
<dbReference type="CDD" id="cd12254">
    <property type="entry name" value="RRM_hnRNPH_ESRPs_RBM12_like"/>
    <property type="match status" value="1"/>
</dbReference>
<dbReference type="InterPro" id="IPR035979">
    <property type="entry name" value="RBD_domain_sf"/>
</dbReference>
<protein>
    <submittedName>
        <fullName evidence="2">Uncharacterized protein</fullName>
    </submittedName>
</protein>
<keyword evidence="3" id="KW-1185">Reference proteome</keyword>
<dbReference type="GO" id="GO:0003676">
    <property type="term" value="F:nucleic acid binding"/>
    <property type="evidence" value="ECO:0007669"/>
    <property type="project" value="InterPro"/>
</dbReference>
<proteinExistence type="predicted"/>
<feature type="region of interest" description="Disordered" evidence="1">
    <location>
        <begin position="47"/>
        <end position="72"/>
    </location>
</feature>
<evidence type="ECO:0000313" key="3">
    <source>
        <dbReference type="Proteomes" id="UP001239445"/>
    </source>
</evidence>
<evidence type="ECO:0000256" key="1">
    <source>
        <dbReference type="SAM" id="MobiDB-lite"/>
    </source>
</evidence>
<feature type="compositionally biased region" description="Polar residues" evidence="1">
    <location>
        <begin position="62"/>
        <end position="72"/>
    </location>
</feature>